<dbReference type="Pfam" id="PF12725">
    <property type="entry name" value="DUF3810"/>
    <property type="match status" value="1"/>
</dbReference>
<sequence>MTANRSVTVKYQMASVIRLVVVVVALVMAAAPIPRSLVESAYSKGVYPIVRQLVSGLSSLTSVVLFDVLLIGGSLVLILWWAGVLMRAPRGRRIGALGAVVGHAAVVTASLYLVFLAVWGLNYRREALALRLDFSEDWVTPAVVEALAETAIAKLNDAFETGPHRTWPQLGELPTTLGPAFVQVQRELEVAPVLPGLAPRRSLLTPYFQRAGIDGMVDPFSLQVLVNDAVLPFERPFVVAHEWAHVAGFAHEAEANFVAWLTCMSGDERMRYSGWFYLVPRLLAALSRDVQVRLWDTVAPGPMADFNAVRVRLSHTIPAVRQGARRLNDQYLRANRVSSGIASYDEVLQLAVGTSLGRRQWPVSTEFE</sequence>
<dbReference type="EMBL" id="UINC01004117">
    <property type="protein sequence ID" value="SVA11921.1"/>
    <property type="molecule type" value="Genomic_DNA"/>
</dbReference>
<evidence type="ECO:0008006" key="3">
    <source>
        <dbReference type="Google" id="ProtNLM"/>
    </source>
</evidence>
<keyword evidence="1" id="KW-1133">Transmembrane helix</keyword>
<dbReference type="AlphaFoldDB" id="A0A381T8S7"/>
<feature type="transmembrane region" description="Helical" evidence="1">
    <location>
        <begin position="53"/>
        <end position="82"/>
    </location>
</feature>
<reference evidence="2" key="1">
    <citation type="submission" date="2018-05" db="EMBL/GenBank/DDBJ databases">
        <authorList>
            <person name="Lanie J.A."/>
            <person name="Ng W.-L."/>
            <person name="Kazmierczak K.M."/>
            <person name="Andrzejewski T.M."/>
            <person name="Davidsen T.M."/>
            <person name="Wayne K.J."/>
            <person name="Tettelin H."/>
            <person name="Glass J.I."/>
            <person name="Rusch D."/>
            <person name="Podicherti R."/>
            <person name="Tsui H.-C.T."/>
            <person name="Winkler M.E."/>
        </authorList>
    </citation>
    <scope>NUCLEOTIDE SEQUENCE</scope>
</reference>
<dbReference type="InterPro" id="IPR024294">
    <property type="entry name" value="DUF3810"/>
</dbReference>
<feature type="transmembrane region" description="Helical" evidence="1">
    <location>
        <begin position="94"/>
        <end position="121"/>
    </location>
</feature>
<proteinExistence type="predicted"/>
<gene>
    <name evidence="2" type="ORF">METZ01_LOCUS64775</name>
</gene>
<feature type="transmembrane region" description="Helical" evidence="1">
    <location>
        <begin position="12"/>
        <end position="33"/>
    </location>
</feature>
<evidence type="ECO:0000256" key="1">
    <source>
        <dbReference type="SAM" id="Phobius"/>
    </source>
</evidence>
<protein>
    <recommendedName>
        <fullName evidence="3">DUF3810 domain-containing protein</fullName>
    </recommendedName>
</protein>
<evidence type="ECO:0000313" key="2">
    <source>
        <dbReference type="EMBL" id="SVA11921.1"/>
    </source>
</evidence>
<keyword evidence="1" id="KW-0812">Transmembrane</keyword>
<keyword evidence="1" id="KW-0472">Membrane</keyword>
<organism evidence="2">
    <name type="scientific">marine metagenome</name>
    <dbReference type="NCBI Taxonomy" id="408172"/>
    <lineage>
        <taxon>unclassified sequences</taxon>
        <taxon>metagenomes</taxon>
        <taxon>ecological metagenomes</taxon>
    </lineage>
</organism>
<accession>A0A381T8S7</accession>
<name>A0A381T8S7_9ZZZZ</name>